<evidence type="ECO:0000313" key="9">
    <source>
        <dbReference type="Proteomes" id="UP000886700"/>
    </source>
</evidence>
<dbReference type="Proteomes" id="UP000886700">
    <property type="component" value="Unplaced"/>
</dbReference>
<dbReference type="RefSeq" id="XP_040599653.1">
    <property type="nucleotide sequence ID" value="XM_040743719.1"/>
</dbReference>
<feature type="transmembrane region" description="Helical" evidence="7">
    <location>
        <begin position="51"/>
        <end position="71"/>
    </location>
</feature>
<evidence type="ECO:0000259" key="8">
    <source>
        <dbReference type="PROSITE" id="PS50041"/>
    </source>
</evidence>
<evidence type="ECO:0000256" key="4">
    <source>
        <dbReference type="ARBA" id="ARBA00022968"/>
    </source>
</evidence>
<proteinExistence type="predicted"/>
<evidence type="ECO:0000313" key="10">
    <source>
        <dbReference type="RefSeq" id="XP_040599652.1"/>
    </source>
</evidence>
<evidence type="ECO:0000256" key="2">
    <source>
        <dbReference type="ARBA" id="ARBA00022692"/>
    </source>
</evidence>
<dbReference type="SUPFAM" id="SSF56436">
    <property type="entry name" value="C-type lectin-like"/>
    <property type="match status" value="1"/>
</dbReference>
<gene>
    <name evidence="10 11" type="primary">LOC110339504</name>
</gene>
<dbReference type="Pfam" id="PF00059">
    <property type="entry name" value="Lectin_C"/>
    <property type="match status" value="1"/>
</dbReference>
<evidence type="ECO:0000256" key="1">
    <source>
        <dbReference type="ARBA" id="ARBA00004401"/>
    </source>
</evidence>
<evidence type="ECO:0000256" key="3">
    <source>
        <dbReference type="ARBA" id="ARBA00022734"/>
    </source>
</evidence>
<dbReference type="InterPro" id="IPR050828">
    <property type="entry name" value="C-type_lectin/matrix_domain"/>
</dbReference>
<evidence type="ECO:0000256" key="7">
    <source>
        <dbReference type="SAM" id="Phobius"/>
    </source>
</evidence>
<dbReference type="InterPro" id="IPR016187">
    <property type="entry name" value="CTDL_fold"/>
</dbReference>
<dbReference type="SMART" id="SM00034">
    <property type="entry name" value="CLECT"/>
    <property type="match status" value="1"/>
</dbReference>
<name>A0ABM2X9Z2_MESAU</name>
<reference evidence="10 11" key="1">
    <citation type="submission" date="2025-05" db="UniProtKB">
        <authorList>
            <consortium name="RefSeq"/>
        </authorList>
    </citation>
    <scope>IDENTIFICATION</scope>
    <source>
        <tissue evidence="10 11">Liver</tissue>
    </source>
</reference>
<keyword evidence="3" id="KW-0430">Lectin</keyword>
<dbReference type="GeneID" id="110339504"/>
<evidence type="ECO:0000256" key="5">
    <source>
        <dbReference type="ARBA" id="ARBA00022989"/>
    </source>
</evidence>
<dbReference type="InterPro" id="IPR001304">
    <property type="entry name" value="C-type_lectin-like"/>
</dbReference>
<comment type="subcellular location">
    <subcellularLocation>
        <location evidence="1">Cell membrane</location>
        <topology evidence="1">Single-pass type II membrane protein</topology>
    </subcellularLocation>
</comment>
<dbReference type="PANTHER" id="PTHR45710">
    <property type="entry name" value="C-TYPE LECTIN DOMAIN-CONTAINING PROTEIN 180"/>
    <property type="match status" value="1"/>
</dbReference>
<keyword evidence="9" id="KW-1185">Reference proteome</keyword>
<protein>
    <submittedName>
        <fullName evidence="10 11">C-type lectin domain family 2 member E-like isoform X1</fullName>
    </submittedName>
</protein>
<sequence>MNTEEAPKASMRALKTEAPSTDLLQEGEMGERLQKRYCKISSPEGTCKLRCYYIVIMVVSITAGLSVGFLVRPVTERCEPCYATCPRDWIGFRSKCFYFSEDMINWTFSQTSCMALEAQLVLFDSLEELNFLKRCKGASDHWIGLHRESPEHPWMWTDNTGYNNLVPTQGAGECAYLSDRGISSGRDYTHRKWICSKFSNYTLQCPETSTVKSRVKNVSKHL</sequence>
<evidence type="ECO:0000256" key="6">
    <source>
        <dbReference type="ARBA" id="ARBA00023136"/>
    </source>
</evidence>
<dbReference type="CDD" id="cd03593">
    <property type="entry name" value="CLECT_NK_receptors_like"/>
    <property type="match status" value="1"/>
</dbReference>
<organism evidence="9 10">
    <name type="scientific">Mesocricetus auratus</name>
    <name type="common">Golden hamster</name>
    <dbReference type="NCBI Taxonomy" id="10036"/>
    <lineage>
        <taxon>Eukaryota</taxon>
        <taxon>Metazoa</taxon>
        <taxon>Chordata</taxon>
        <taxon>Craniata</taxon>
        <taxon>Vertebrata</taxon>
        <taxon>Euteleostomi</taxon>
        <taxon>Mammalia</taxon>
        <taxon>Eutheria</taxon>
        <taxon>Euarchontoglires</taxon>
        <taxon>Glires</taxon>
        <taxon>Rodentia</taxon>
        <taxon>Myomorpha</taxon>
        <taxon>Muroidea</taxon>
        <taxon>Cricetidae</taxon>
        <taxon>Cricetinae</taxon>
        <taxon>Mesocricetus</taxon>
    </lineage>
</organism>
<accession>A0ABM2X9Z2</accession>
<dbReference type="PROSITE" id="PS50041">
    <property type="entry name" value="C_TYPE_LECTIN_2"/>
    <property type="match status" value="1"/>
</dbReference>
<dbReference type="RefSeq" id="XP_040599652.1">
    <property type="nucleotide sequence ID" value="XM_040743718.1"/>
</dbReference>
<evidence type="ECO:0000313" key="11">
    <source>
        <dbReference type="RefSeq" id="XP_040599653.1"/>
    </source>
</evidence>
<dbReference type="Gene3D" id="3.10.100.10">
    <property type="entry name" value="Mannose-Binding Protein A, subunit A"/>
    <property type="match status" value="1"/>
</dbReference>
<feature type="domain" description="C-type lectin" evidence="8">
    <location>
        <begin position="92"/>
        <end position="196"/>
    </location>
</feature>
<keyword evidence="4" id="KW-0735">Signal-anchor</keyword>
<dbReference type="InterPro" id="IPR016186">
    <property type="entry name" value="C-type_lectin-like/link_sf"/>
</dbReference>
<dbReference type="PANTHER" id="PTHR45710:SF35">
    <property type="entry name" value="C-TYPE LECTIN DOMAIN FAMILY 2 MEMBER D"/>
    <property type="match status" value="1"/>
</dbReference>
<dbReference type="InterPro" id="IPR033992">
    <property type="entry name" value="NKR-like_CTLD"/>
</dbReference>
<keyword evidence="6 7" id="KW-0472">Membrane</keyword>
<keyword evidence="2 7" id="KW-0812">Transmembrane</keyword>
<keyword evidence="5 7" id="KW-1133">Transmembrane helix</keyword>